<dbReference type="CDD" id="cd19099">
    <property type="entry name" value="AKR_unchar"/>
    <property type="match status" value="1"/>
</dbReference>
<evidence type="ECO:0000256" key="1">
    <source>
        <dbReference type="ARBA" id="ARBA00023002"/>
    </source>
</evidence>
<reference evidence="3" key="1">
    <citation type="submission" date="2021-06" db="EMBL/GenBank/DDBJ databases">
        <authorList>
            <consortium name="DOE Joint Genome Institute"/>
            <person name="Mondo S.J."/>
            <person name="Amses K.R."/>
            <person name="Simmons D.R."/>
            <person name="Longcore J.E."/>
            <person name="Seto K."/>
            <person name="Alves G.H."/>
            <person name="Bonds A.E."/>
            <person name="Quandt C.A."/>
            <person name="Davis W.J."/>
            <person name="Chang Y."/>
            <person name="Letcher P.M."/>
            <person name="Powell M.J."/>
            <person name="Kuo A."/>
            <person name="Labutti K."/>
            <person name="Pangilinan J."/>
            <person name="Andreopoulos W."/>
            <person name="Tritt A."/>
            <person name="Riley R."/>
            <person name="Hundley H."/>
            <person name="Johnson J."/>
            <person name="Lipzen A."/>
            <person name="Barry K."/>
            <person name="Berbee M.L."/>
            <person name="Buchler N.E."/>
            <person name="Grigoriev I.V."/>
            <person name="Spatafora J.W."/>
            <person name="Stajich J.E."/>
            <person name="James T.Y."/>
        </authorList>
    </citation>
    <scope>NUCLEOTIDE SEQUENCE</scope>
    <source>
        <strain evidence="3">AG</strain>
    </source>
</reference>
<dbReference type="Gene3D" id="3.20.20.100">
    <property type="entry name" value="NADP-dependent oxidoreductase domain"/>
    <property type="match status" value="1"/>
</dbReference>
<dbReference type="EMBL" id="MU620955">
    <property type="protein sequence ID" value="KAI8576465.1"/>
    <property type="molecule type" value="Genomic_DNA"/>
</dbReference>
<dbReference type="Pfam" id="PF00248">
    <property type="entry name" value="Aldo_ket_red"/>
    <property type="match status" value="1"/>
</dbReference>
<dbReference type="AlphaFoldDB" id="A0AAD5H9S6"/>
<dbReference type="PANTHER" id="PTHR43364">
    <property type="entry name" value="NADH-SPECIFIC METHYLGLYOXAL REDUCTASE-RELATED"/>
    <property type="match status" value="1"/>
</dbReference>
<dbReference type="GO" id="GO:0005829">
    <property type="term" value="C:cytosol"/>
    <property type="evidence" value="ECO:0007669"/>
    <property type="project" value="TreeGrafter"/>
</dbReference>
<dbReference type="SUPFAM" id="SSF51430">
    <property type="entry name" value="NAD(P)-linked oxidoreductase"/>
    <property type="match status" value="1"/>
</dbReference>
<gene>
    <name evidence="3" type="ORF">K450DRAFT_256852</name>
</gene>
<dbReference type="PANTHER" id="PTHR43364:SF4">
    <property type="entry name" value="NAD(P)-LINKED OXIDOREDUCTASE SUPERFAMILY PROTEIN"/>
    <property type="match status" value="1"/>
</dbReference>
<reference evidence="3" key="2">
    <citation type="journal article" date="2022" name="Proc. Natl. Acad. Sci. U.S.A.">
        <title>Diploid-dominant life cycles characterize the early evolution of Fungi.</title>
        <authorList>
            <person name="Amses K.R."/>
            <person name="Simmons D.R."/>
            <person name="Longcore J.E."/>
            <person name="Mondo S.J."/>
            <person name="Seto K."/>
            <person name="Jeronimo G.H."/>
            <person name="Bonds A.E."/>
            <person name="Quandt C.A."/>
            <person name="Davis W.J."/>
            <person name="Chang Y."/>
            <person name="Federici B.A."/>
            <person name="Kuo A."/>
            <person name="LaButti K."/>
            <person name="Pangilinan J."/>
            <person name="Andreopoulos W."/>
            <person name="Tritt A."/>
            <person name="Riley R."/>
            <person name="Hundley H."/>
            <person name="Johnson J."/>
            <person name="Lipzen A."/>
            <person name="Barry K."/>
            <person name="Lang B.F."/>
            <person name="Cuomo C.A."/>
            <person name="Buchler N.E."/>
            <person name="Grigoriev I.V."/>
            <person name="Spatafora J.W."/>
            <person name="Stajich J.E."/>
            <person name="James T.Y."/>
        </authorList>
    </citation>
    <scope>NUCLEOTIDE SEQUENCE</scope>
    <source>
        <strain evidence="3">AG</strain>
    </source>
</reference>
<evidence type="ECO:0000259" key="2">
    <source>
        <dbReference type="Pfam" id="PF00248"/>
    </source>
</evidence>
<keyword evidence="4" id="KW-1185">Reference proteome</keyword>
<accession>A0AAD5H9S6</accession>
<sequence>MIRKLGKEVSRVGFGGFRVNNAAHGTALRKAITSGINLIDTAANFEKGASETIIGNTVQDMISKGEVSRDSLTIVSKSGYLLEDDVEKLDASKDFVQVRDKNYHSISPRVLEMQISQSLDRLRTNKLDIFMINAPERMLMAQKRAYSPAQLYKDIEVAFQHLDTEVAKGRISGYGICSNTLADPQAADHVSLPKIIEACAKRDNLVAVETPFNFFERQALVQPHGITVADVCDKHQLFLMTNRPLTAIYQGQIRPFVNHTFGDGTAQAEHAVMEKMSKSLEMLTTMESDLMSELPIEQDALATKFIWAQVISENLSKLSQNHFAAKHFLENTVLISLKRDVKALLAYAETLDEPEALPTFQEWTAEYQKVTAELCGHLIDYAYVDCLRKNNDLDRILSAVCPLLNEPEHTYSSISVKMLRIALANEQIGSVLTGMRQDIYVDDALKALEWHKEYPLHETDLEDLWRVPFH</sequence>
<keyword evidence="1" id="KW-0560">Oxidoreductase</keyword>
<dbReference type="Proteomes" id="UP001206595">
    <property type="component" value="Unassembled WGS sequence"/>
</dbReference>
<organism evidence="3 4">
    <name type="scientific">Umbelopsis ramanniana AG</name>
    <dbReference type="NCBI Taxonomy" id="1314678"/>
    <lineage>
        <taxon>Eukaryota</taxon>
        <taxon>Fungi</taxon>
        <taxon>Fungi incertae sedis</taxon>
        <taxon>Mucoromycota</taxon>
        <taxon>Mucoromycotina</taxon>
        <taxon>Umbelopsidomycetes</taxon>
        <taxon>Umbelopsidales</taxon>
        <taxon>Umbelopsidaceae</taxon>
        <taxon>Umbelopsis</taxon>
    </lineage>
</organism>
<dbReference type="RefSeq" id="XP_051441469.1">
    <property type="nucleotide sequence ID" value="XM_051591571.1"/>
</dbReference>
<proteinExistence type="predicted"/>
<evidence type="ECO:0000313" key="3">
    <source>
        <dbReference type="EMBL" id="KAI8576465.1"/>
    </source>
</evidence>
<comment type="caution">
    <text evidence="3">The sequence shown here is derived from an EMBL/GenBank/DDBJ whole genome shotgun (WGS) entry which is preliminary data.</text>
</comment>
<dbReference type="GeneID" id="75916914"/>
<dbReference type="GO" id="GO:0016491">
    <property type="term" value="F:oxidoreductase activity"/>
    <property type="evidence" value="ECO:0007669"/>
    <property type="project" value="UniProtKB-KW"/>
</dbReference>
<protein>
    <recommendedName>
        <fullName evidence="2">NADP-dependent oxidoreductase domain-containing protein</fullName>
    </recommendedName>
</protein>
<dbReference type="InterPro" id="IPR050523">
    <property type="entry name" value="AKR_Detox_Biosynth"/>
</dbReference>
<dbReference type="InterPro" id="IPR036812">
    <property type="entry name" value="NAD(P)_OxRdtase_dom_sf"/>
</dbReference>
<dbReference type="InterPro" id="IPR023210">
    <property type="entry name" value="NADP_OxRdtase_dom"/>
</dbReference>
<name>A0AAD5H9S6_UMBRA</name>
<evidence type="ECO:0000313" key="4">
    <source>
        <dbReference type="Proteomes" id="UP001206595"/>
    </source>
</evidence>
<feature type="domain" description="NADP-dependent oxidoreductase" evidence="2">
    <location>
        <begin position="19"/>
        <end position="245"/>
    </location>
</feature>